<name>A0A2P5FB40_TREOI</name>
<dbReference type="AlphaFoldDB" id="A0A2P5FB40"/>
<evidence type="ECO:0000313" key="3">
    <source>
        <dbReference type="Proteomes" id="UP000237000"/>
    </source>
</evidence>
<protein>
    <submittedName>
        <fullName evidence="2">Uncharacterized protein</fullName>
    </submittedName>
</protein>
<evidence type="ECO:0000256" key="1">
    <source>
        <dbReference type="SAM" id="MobiDB-lite"/>
    </source>
</evidence>
<sequence>MSPIKNARASQLHQQSPMRKLLSGQDSDLLHVSLETHHPHFDRLVQRVNSILTRSVTGQAVQNRFPLRLNRLESLLNLVPLDHRRNPFPVTEPQPVRHHIRLLRQLHGSLLQILLLPLKPTHHSLNKLDPLRHFRLQLCQLLDLPPSPGAELRHVIVNRPGKPVHGFPSRHERRVRETEAAAGGYRRRRQGVVVGEEADEVSDEVRERAPGVGPGVEVRTGGGAGGRDEGVVRPESRGRGGVRGDEDDWRHERVVLVEPDGEWDEGSGGGDVEVSGEAEEAGRHAVVVDEGAGGGSETGEVMEEGEEVVSDEPFLVGV</sequence>
<dbReference type="InParanoid" id="A0A2P5FB40"/>
<comment type="caution">
    <text evidence="2">The sequence shown here is derived from an EMBL/GenBank/DDBJ whole genome shotgun (WGS) entry which is preliminary data.</text>
</comment>
<evidence type="ECO:0000313" key="2">
    <source>
        <dbReference type="EMBL" id="PON95006.1"/>
    </source>
</evidence>
<proteinExistence type="predicted"/>
<dbReference type="Proteomes" id="UP000237000">
    <property type="component" value="Unassembled WGS sequence"/>
</dbReference>
<feature type="region of interest" description="Disordered" evidence="1">
    <location>
        <begin position="260"/>
        <end position="318"/>
    </location>
</feature>
<keyword evidence="3" id="KW-1185">Reference proteome</keyword>
<reference evidence="3" key="1">
    <citation type="submission" date="2016-06" db="EMBL/GenBank/DDBJ databases">
        <title>Parallel loss of symbiosis genes in relatives of nitrogen-fixing non-legume Parasponia.</title>
        <authorList>
            <person name="Van Velzen R."/>
            <person name="Holmer R."/>
            <person name="Bu F."/>
            <person name="Rutten L."/>
            <person name="Van Zeijl A."/>
            <person name="Liu W."/>
            <person name="Santuari L."/>
            <person name="Cao Q."/>
            <person name="Sharma T."/>
            <person name="Shen D."/>
            <person name="Roswanjaya Y."/>
            <person name="Wardhani T."/>
            <person name="Kalhor M.S."/>
            <person name="Jansen J."/>
            <person name="Van den Hoogen J."/>
            <person name="Gungor B."/>
            <person name="Hartog M."/>
            <person name="Hontelez J."/>
            <person name="Verver J."/>
            <person name="Yang W.-C."/>
            <person name="Schijlen E."/>
            <person name="Repin R."/>
            <person name="Schilthuizen M."/>
            <person name="Schranz E."/>
            <person name="Heidstra R."/>
            <person name="Miyata K."/>
            <person name="Fedorova E."/>
            <person name="Kohlen W."/>
            <person name="Bisseling T."/>
            <person name="Smit S."/>
            <person name="Geurts R."/>
        </authorList>
    </citation>
    <scope>NUCLEOTIDE SEQUENCE [LARGE SCALE GENOMIC DNA]</scope>
    <source>
        <strain evidence="3">cv. RG33-2</strain>
    </source>
</reference>
<feature type="region of interest" description="Disordered" evidence="1">
    <location>
        <begin position="195"/>
        <end position="245"/>
    </location>
</feature>
<organism evidence="2 3">
    <name type="scientific">Trema orientale</name>
    <name type="common">Charcoal tree</name>
    <name type="synonym">Celtis orientalis</name>
    <dbReference type="NCBI Taxonomy" id="63057"/>
    <lineage>
        <taxon>Eukaryota</taxon>
        <taxon>Viridiplantae</taxon>
        <taxon>Streptophyta</taxon>
        <taxon>Embryophyta</taxon>
        <taxon>Tracheophyta</taxon>
        <taxon>Spermatophyta</taxon>
        <taxon>Magnoliopsida</taxon>
        <taxon>eudicotyledons</taxon>
        <taxon>Gunneridae</taxon>
        <taxon>Pentapetalae</taxon>
        <taxon>rosids</taxon>
        <taxon>fabids</taxon>
        <taxon>Rosales</taxon>
        <taxon>Cannabaceae</taxon>
        <taxon>Trema</taxon>
    </lineage>
</organism>
<gene>
    <name evidence="2" type="ORF">TorRG33x02_092050</name>
</gene>
<feature type="compositionally biased region" description="Acidic residues" evidence="1">
    <location>
        <begin position="300"/>
        <end position="310"/>
    </location>
</feature>
<dbReference type="EMBL" id="JXTC01000047">
    <property type="protein sequence ID" value="PON95006.1"/>
    <property type="molecule type" value="Genomic_DNA"/>
</dbReference>
<accession>A0A2P5FB40</accession>
<feature type="compositionally biased region" description="Basic and acidic residues" evidence="1">
    <location>
        <begin position="226"/>
        <end position="245"/>
    </location>
</feature>
<dbReference type="OrthoDB" id="10481363at2759"/>